<organism evidence="2 3">
    <name type="scientific">Duganella qianjiadongensis</name>
    <dbReference type="NCBI Taxonomy" id="2692176"/>
    <lineage>
        <taxon>Bacteria</taxon>
        <taxon>Pseudomonadati</taxon>
        <taxon>Pseudomonadota</taxon>
        <taxon>Betaproteobacteria</taxon>
        <taxon>Burkholderiales</taxon>
        <taxon>Oxalobacteraceae</taxon>
        <taxon>Telluria group</taxon>
        <taxon>Duganella</taxon>
    </lineage>
</organism>
<protein>
    <submittedName>
        <fullName evidence="2">Uncharacterized protein</fullName>
    </submittedName>
</protein>
<evidence type="ECO:0000313" key="2">
    <source>
        <dbReference type="EMBL" id="MYM39480.1"/>
    </source>
</evidence>
<dbReference type="EMBL" id="WWCM01000005">
    <property type="protein sequence ID" value="MYM39480.1"/>
    <property type="molecule type" value="Genomic_DNA"/>
</dbReference>
<evidence type="ECO:0000313" key="3">
    <source>
        <dbReference type="Proteomes" id="UP000478090"/>
    </source>
</evidence>
<gene>
    <name evidence="2" type="ORF">GTP27_09065</name>
</gene>
<comment type="caution">
    <text evidence="2">The sequence shown here is derived from an EMBL/GenBank/DDBJ whole genome shotgun (WGS) entry which is preliminary data.</text>
</comment>
<name>A0ABW9VKP2_9BURK</name>
<proteinExistence type="predicted"/>
<accession>A0ABW9VKP2</accession>
<dbReference type="RefSeq" id="WP_161038866.1">
    <property type="nucleotide sequence ID" value="NZ_WWCM01000005.1"/>
</dbReference>
<feature type="signal peptide" evidence="1">
    <location>
        <begin position="1"/>
        <end position="20"/>
    </location>
</feature>
<sequence length="217" mass="23095">MRKSLVLLSLSLSAALAAHAATDCSVPPLEQSDKSVKLADAAKRLRATEPCKVVPGLSAKSLGAVWAGLLSTKKTGGRRLEPAIPDGLPYGTVLAGSGGVHVDLRAVAGEGIRSFQLTRSGQALVLPTAAGQEFDVPVNGGDSYQWTLVTRIASYHGEYTLAEAAERQEVEQQLAQLERAGLEPVARLLYQAAIYDDANLFVERDRVYAQLRAMLAL</sequence>
<keyword evidence="3" id="KW-1185">Reference proteome</keyword>
<reference evidence="2 3" key="1">
    <citation type="submission" date="2019-12" db="EMBL/GenBank/DDBJ databases">
        <title>Novel species isolated from a subtropical stream in China.</title>
        <authorList>
            <person name="Lu H."/>
        </authorList>
    </citation>
    <scope>NUCLEOTIDE SEQUENCE [LARGE SCALE GENOMIC DNA]</scope>
    <source>
        <strain evidence="2 3">CY13W</strain>
    </source>
</reference>
<evidence type="ECO:0000256" key="1">
    <source>
        <dbReference type="SAM" id="SignalP"/>
    </source>
</evidence>
<dbReference type="Proteomes" id="UP000478090">
    <property type="component" value="Unassembled WGS sequence"/>
</dbReference>
<feature type="chain" id="PRO_5046795981" evidence="1">
    <location>
        <begin position="21"/>
        <end position="217"/>
    </location>
</feature>
<keyword evidence="1" id="KW-0732">Signal</keyword>